<comment type="caution">
    <text evidence="3">The sequence shown here is derived from an EMBL/GenBank/DDBJ whole genome shotgun (WGS) entry which is preliminary data.</text>
</comment>
<name>A0ABX2EA03_9BURK</name>
<sequence>MALNLAFETVGSGPPLLVLHGLFGSGSNWRSIARHLAATHTVHSVDLRNHGSSPWADTMGYGEMADDVLQLMDRLGLIAPMVLGHSMGGKVAMALALRQPQRVGGLVVVDIAPVSYADTLTPFALAMSGADVMATASLAEVQRRLQQAVPDPGVVPFLMQNLVRHNNHFDWRINLVGICAAMPQLCSFPGELLGARFERPLTVIAGAHSDYVAPSDGSRFAPMFTQVQVEVIADAGHWVHADQPAAFLARVKQALKSPAAARRAPAASIT</sequence>
<feature type="domain" description="AB hydrolase-1" evidence="2">
    <location>
        <begin position="14"/>
        <end position="114"/>
    </location>
</feature>
<dbReference type="SUPFAM" id="SSF53474">
    <property type="entry name" value="alpha/beta-Hydrolases"/>
    <property type="match status" value="1"/>
</dbReference>
<dbReference type="Gene3D" id="3.40.50.1820">
    <property type="entry name" value="alpha/beta hydrolase"/>
    <property type="match status" value="1"/>
</dbReference>
<evidence type="ECO:0000313" key="3">
    <source>
        <dbReference type="EMBL" id="NRF65871.1"/>
    </source>
</evidence>
<organism evidence="3 4">
    <name type="scientific">Pseudaquabacterium terrae</name>
    <dbReference type="NCBI Taxonomy" id="2732868"/>
    <lineage>
        <taxon>Bacteria</taxon>
        <taxon>Pseudomonadati</taxon>
        <taxon>Pseudomonadota</taxon>
        <taxon>Betaproteobacteria</taxon>
        <taxon>Burkholderiales</taxon>
        <taxon>Sphaerotilaceae</taxon>
        <taxon>Pseudaquabacterium</taxon>
    </lineage>
</organism>
<dbReference type="RefSeq" id="WP_173120302.1">
    <property type="nucleotide sequence ID" value="NZ_JABRWJ010000001.1"/>
</dbReference>
<gene>
    <name evidence="3" type="ORF">HLB44_02605</name>
</gene>
<keyword evidence="4" id="KW-1185">Reference proteome</keyword>
<reference evidence="3 4" key="1">
    <citation type="submission" date="2020-05" db="EMBL/GenBank/DDBJ databases">
        <title>Aquincola sp. isolate from soil.</title>
        <authorList>
            <person name="Han J."/>
            <person name="Kim D.-U."/>
        </authorList>
    </citation>
    <scope>NUCLEOTIDE SEQUENCE [LARGE SCALE GENOMIC DNA]</scope>
    <source>
        <strain evidence="3 4">S2</strain>
    </source>
</reference>
<proteinExistence type="predicted"/>
<dbReference type="InterPro" id="IPR000073">
    <property type="entry name" value="AB_hydrolase_1"/>
</dbReference>
<dbReference type="PRINTS" id="PR00111">
    <property type="entry name" value="ABHYDROLASE"/>
</dbReference>
<dbReference type="PANTHER" id="PTHR46118:SF4">
    <property type="entry name" value="PROTEIN ABHD11"/>
    <property type="match status" value="1"/>
</dbReference>
<dbReference type="InterPro" id="IPR029058">
    <property type="entry name" value="AB_hydrolase_fold"/>
</dbReference>
<evidence type="ECO:0000259" key="2">
    <source>
        <dbReference type="Pfam" id="PF00561"/>
    </source>
</evidence>
<evidence type="ECO:0000256" key="1">
    <source>
        <dbReference type="ARBA" id="ARBA00022801"/>
    </source>
</evidence>
<dbReference type="Proteomes" id="UP000737171">
    <property type="component" value="Unassembled WGS sequence"/>
</dbReference>
<keyword evidence="1 3" id="KW-0378">Hydrolase</keyword>
<dbReference type="Pfam" id="PF00561">
    <property type="entry name" value="Abhydrolase_1"/>
    <property type="match status" value="1"/>
</dbReference>
<dbReference type="EMBL" id="JABRWJ010000001">
    <property type="protein sequence ID" value="NRF65871.1"/>
    <property type="molecule type" value="Genomic_DNA"/>
</dbReference>
<protein>
    <submittedName>
        <fullName evidence="3">Alpha/beta fold hydrolase</fullName>
    </submittedName>
</protein>
<dbReference type="PANTHER" id="PTHR46118">
    <property type="entry name" value="PROTEIN ABHD11"/>
    <property type="match status" value="1"/>
</dbReference>
<evidence type="ECO:0000313" key="4">
    <source>
        <dbReference type="Proteomes" id="UP000737171"/>
    </source>
</evidence>
<accession>A0ABX2EA03</accession>
<dbReference type="GO" id="GO:0016787">
    <property type="term" value="F:hydrolase activity"/>
    <property type="evidence" value="ECO:0007669"/>
    <property type="project" value="UniProtKB-KW"/>
</dbReference>